<evidence type="ECO:0000259" key="7">
    <source>
        <dbReference type="PROSITE" id="PS50090"/>
    </source>
</evidence>
<keyword evidence="5" id="KW-0539">Nucleus</keyword>
<keyword evidence="2" id="KW-0805">Transcription regulation</keyword>
<evidence type="ECO:0000313" key="8">
    <source>
        <dbReference type="EMBL" id="KAK6190940.1"/>
    </source>
</evidence>
<dbReference type="PANTHER" id="PTHR21654:SF84">
    <property type="entry name" value="SI:DKEY-66I24.7"/>
    <property type="match status" value="1"/>
</dbReference>
<dbReference type="GO" id="GO:0005634">
    <property type="term" value="C:nucleus"/>
    <property type="evidence" value="ECO:0007669"/>
    <property type="project" value="UniProtKB-SubCell"/>
</dbReference>
<keyword evidence="3" id="KW-0238">DNA-binding</keyword>
<comment type="subcellular location">
    <subcellularLocation>
        <location evidence="1">Nucleus</location>
    </subcellularLocation>
</comment>
<accession>A0AAN8Q3U4</accession>
<evidence type="ECO:0000313" key="9">
    <source>
        <dbReference type="Proteomes" id="UP001347796"/>
    </source>
</evidence>
<dbReference type="EMBL" id="JAZGQO010000002">
    <property type="protein sequence ID" value="KAK6190940.1"/>
    <property type="molecule type" value="Genomic_DNA"/>
</dbReference>
<dbReference type="GO" id="GO:0010468">
    <property type="term" value="P:regulation of gene expression"/>
    <property type="evidence" value="ECO:0007669"/>
    <property type="project" value="UniProtKB-ARBA"/>
</dbReference>
<feature type="domain" description="Myb-like" evidence="7">
    <location>
        <begin position="73"/>
        <end position="137"/>
    </location>
</feature>
<sequence>MANTEQDEDMNSLEKGENIQLQLTDADGTTYSSIVSQDEMDKIQNDPAYRTNFLSALKETNSGQKPKEPYKIKENTLPKMWTKEETDVLVKLRIEKEPAFLTRKVHFEVWAEIAEEMRNDGWEVTTNQAINKWKSLKRSYIAMASQDGLSSRPFDYFQEFHEMYADTTRVKLAKINQFCKSALKKYINTSASNKSFEKSPEKSLVIAQMESLQTNNDDTLLSDENNSDSEDSCNCIHSCKRGSRKRLNDSEPITDFIKEFVELQREQIFQHQEFLQKQDEQLSRFERFLNSMPHKKRKI</sequence>
<proteinExistence type="predicted"/>
<dbReference type="AlphaFoldDB" id="A0AAN8Q3U4"/>
<evidence type="ECO:0000256" key="4">
    <source>
        <dbReference type="ARBA" id="ARBA00023163"/>
    </source>
</evidence>
<dbReference type="InterPro" id="IPR001005">
    <property type="entry name" value="SANT/Myb"/>
</dbReference>
<evidence type="ECO:0000256" key="2">
    <source>
        <dbReference type="ARBA" id="ARBA00023015"/>
    </source>
</evidence>
<feature type="region of interest" description="Disordered" evidence="6">
    <location>
        <begin position="1"/>
        <end position="24"/>
    </location>
</feature>
<evidence type="ECO:0000256" key="1">
    <source>
        <dbReference type="ARBA" id="ARBA00004123"/>
    </source>
</evidence>
<dbReference type="Proteomes" id="UP001347796">
    <property type="component" value="Unassembled WGS sequence"/>
</dbReference>
<dbReference type="PROSITE" id="PS50090">
    <property type="entry name" value="MYB_LIKE"/>
    <property type="match status" value="1"/>
</dbReference>
<dbReference type="InterPro" id="IPR044822">
    <property type="entry name" value="Myb_DNA-bind_4"/>
</dbReference>
<keyword evidence="9" id="KW-1185">Reference proteome</keyword>
<gene>
    <name evidence="8" type="ORF">SNE40_002700</name>
</gene>
<comment type="caution">
    <text evidence="8">The sequence shown here is derived from an EMBL/GenBank/DDBJ whole genome shotgun (WGS) entry which is preliminary data.</text>
</comment>
<dbReference type="GO" id="GO:0003677">
    <property type="term" value="F:DNA binding"/>
    <property type="evidence" value="ECO:0007669"/>
    <property type="project" value="UniProtKB-KW"/>
</dbReference>
<reference evidence="8 9" key="1">
    <citation type="submission" date="2024-01" db="EMBL/GenBank/DDBJ databases">
        <title>The genome of the rayed Mediterranean limpet Patella caerulea (Linnaeus, 1758).</title>
        <authorList>
            <person name="Anh-Thu Weber A."/>
            <person name="Halstead-Nussloch G."/>
        </authorList>
    </citation>
    <scope>NUCLEOTIDE SEQUENCE [LARGE SCALE GENOMIC DNA]</scope>
    <source>
        <strain evidence="8">AATW-2023a</strain>
        <tissue evidence="8">Whole specimen</tissue>
    </source>
</reference>
<evidence type="ECO:0000256" key="6">
    <source>
        <dbReference type="SAM" id="MobiDB-lite"/>
    </source>
</evidence>
<dbReference type="Pfam" id="PF13837">
    <property type="entry name" value="Myb_DNA-bind_4"/>
    <property type="match status" value="1"/>
</dbReference>
<dbReference type="PANTHER" id="PTHR21654">
    <property type="entry name" value="FI21293P1"/>
    <property type="match status" value="1"/>
</dbReference>
<protein>
    <recommendedName>
        <fullName evidence="7">Myb-like domain-containing protein</fullName>
    </recommendedName>
</protein>
<organism evidence="8 9">
    <name type="scientific">Patella caerulea</name>
    <name type="common">Rayed Mediterranean limpet</name>
    <dbReference type="NCBI Taxonomy" id="87958"/>
    <lineage>
        <taxon>Eukaryota</taxon>
        <taxon>Metazoa</taxon>
        <taxon>Spiralia</taxon>
        <taxon>Lophotrochozoa</taxon>
        <taxon>Mollusca</taxon>
        <taxon>Gastropoda</taxon>
        <taxon>Patellogastropoda</taxon>
        <taxon>Patelloidea</taxon>
        <taxon>Patellidae</taxon>
        <taxon>Patella</taxon>
    </lineage>
</organism>
<name>A0AAN8Q3U4_PATCE</name>
<evidence type="ECO:0000256" key="3">
    <source>
        <dbReference type="ARBA" id="ARBA00023125"/>
    </source>
</evidence>
<feature type="compositionally biased region" description="Acidic residues" evidence="6">
    <location>
        <begin position="1"/>
        <end position="11"/>
    </location>
</feature>
<dbReference type="Gene3D" id="1.10.10.60">
    <property type="entry name" value="Homeodomain-like"/>
    <property type="match status" value="1"/>
</dbReference>
<keyword evidence="4" id="KW-0804">Transcription</keyword>
<evidence type="ECO:0000256" key="5">
    <source>
        <dbReference type="ARBA" id="ARBA00023242"/>
    </source>
</evidence>